<reference evidence="2" key="2">
    <citation type="submission" date="2020-09" db="EMBL/GenBank/DDBJ databases">
        <authorList>
            <person name="Sun Q."/>
            <person name="Zhou Y."/>
        </authorList>
    </citation>
    <scope>NUCLEOTIDE SEQUENCE</scope>
    <source>
        <strain evidence="2">CGMCC 1.12426</strain>
    </source>
</reference>
<dbReference type="RefSeq" id="WP_208998287.1">
    <property type="nucleotide sequence ID" value="NZ_BMFA01000001.1"/>
</dbReference>
<sequence>MTIQSEGLDLPFSLERPVSKSEAEAFCFALVRTMEQLLDVIERETALVRDGQLTKSGELQPEKAKLIHEYTRGMMCAKDNAVALGNLAPAAVQALRRSHGEFQPVLRINLAVLSTAREVTNDILSTVAKAVNAKQHTTTYGPKGQSPAGPSAAHGIAVNRSL</sequence>
<dbReference type="AlphaFoldDB" id="A0A916TA52"/>
<evidence type="ECO:0000256" key="1">
    <source>
        <dbReference type="SAM" id="MobiDB-lite"/>
    </source>
</evidence>
<comment type="caution">
    <text evidence="2">The sequence shown here is derived from an EMBL/GenBank/DDBJ whole genome shotgun (WGS) entry which is preliminary data.</text>
</comment>
<proteinExistence type="predicted"/>
<dbReference type="Proteomes" id="UP000605148">
    <property type="component" value="Unassembled WGS sequence"/>
</dbReference>
<organism evidence="2 3">
    <name type="scientific">Roseibium aquae</name>
    <dbReference type="NCBI Taxonomy" id="1323746"/>
    <lineage>
        <taxon>Bacteria</taxon>
        <taxon>Pseudomonadati</taxon>
        <taxon>Pseudomonadota</taxon>
        <taxon>Alphaproteobacteria</taxon>
        <taxon>Hyphomicrobiales</taxon>
        <taxon>Stappiaceae</taxon>
        <taxon>Roseibium</taxon>
    </lineage>
</organism>
<keyword evidence="3" id="KW-1185">Reference proteome</keyword>
<reference evidence="2" key="1">
    <citation type="journal article" date="2014" name="Int. J. Syst. Evol. Microbiol.">
        <title>Complete genome sequence of Corynebacterium casei LMG S-19264T (=DSM 44701T), isolated from a smear-ripened cheese.</title>
        <authorList>
            <consortium name="US DOE Joint Genome Institute (JGI-PGF)"/>
            <person name="Walter F."/>
            <person name="Albersmeier A."/>
            <person name="Kalinowski J."/>
            <person name="Ruckert C."/>
        </authorList>
    </citation>
    <scope>NUCLEOTIDE SEQUENCE</scope>
    <source>
        <strain evidence="2">CGMCC 1.12426</strain>
    </source>
</reference>
<dbReference type="EMBL" id="BMFA01000001">
    <property type="protein sequence ID" value="GGB37333.1"/>
    <property type="molecule type" value="Genomic_DNA"/>
</dbReference>
<accession>A0A916TA52</accession>
<protein>
    <recommendedName>
        <fullName evidence="4">Flagellar protein FlgN</fullName>
    </recommendedName>
</protein>
<evidence type="ECO:0000313" key="3">
    <source>
        <dbReference type="Proteomes" id="UP000605148"/>
    </source>
</evidence>
<feature type="region of interest" description="Disordered" evidence="1">
    <location>
        <begin position="137"/>
        <end position="162"/>
    </location>
</feature>
<evidence type="ECO:0000313" key="2">
    <source>
        <dbReference type="EMBL" id="GGB37333.1"/>
    </source>
</evidence>
<evidence type="ECO:0008006" key="4">
    <source>
        <dbReference type="Google" id="ProtNLM"/>
    </source>
</evidence>
<gene>
    <name evidence="2" type="ORF">GCM10011316_06810</name>
</gene>
<name>A0A916TA52_9HYPH</name>